<evidence type="ECO:0000256" key="3">
    <source>
        <dbReference type="PROSITE-ProRule" id="PRU00125"/>
    </source>
</evidence>
<evidence type="ECO:0000256" key="2">
    <source>
        <dbReference type="ARBA" id="ARBA00022833"/>
    </source>
</evidence>
<dbReference type="Gene3D" id="2.10.110.10">
    <property type="entry name" value="Cysteine Rich Protein"/>
    <property type="match status" value="1"/>
</dbReference>
<dbReference type="EMBL" id="ASPP01019202">
    <property type="protein sequence ID" value="ETO15360.1"/>
    <property type="molecule type" value="Genomic_DNA"/>
</dbReference>
<proteinExistence type="predicted"/>
<feature type="compositionally biased region" description="Basic and acidic residues" evidence="4">
    <location>
        <begin position="214"/>
        <end position="223"/>
    </location>
</feature>
<dbReference type="Proteomes" id="UP000023152">
    <property type="component" value="Unassembled WGS sequence"/>
</dbReference>
<protein>
    <submittedName>
        <fullName evidence="6">Four and a half LIM domains protein 3-like isoform 3</fullName>
    </submittedName>
</protein>
<dbReference type="InterPro" id="IPR001781">
    <property type="entry name" value="Znf_LIM"/>
</dbReference>
<gene>
    <name evidence="6" type="ORF">RFI_22005</name>
</gene>
<keyword evidence="3" id="KW-0440">LIM domain</keyword>
<sequence>MAQKPAGGDIQWVQTESKDLDVMGSSAEKLRCAGCKANFMNLGKLRFRKQSQYNKWTKNHEPECERCVLGDDAVEPEKISVSVKLGKKFGKCGFCEKDVVDKYAKPNNGPLAGKYYHRECFACKECSKAIGDEPYAYNGEIVLCQGCAQNNVQFFKVKLFIKFWRISKAFCYIKTELNTIGISDHYLSCNQKFSYINKRCNTFVKKKQMHVENRKKLSSDNKKRSASPFSFYN</sequence>
<feature type="region of interest" description="Disordered" evidence="4">
    <location>
        <begin position="214"/>
        <end position="233"/>
    </location>
</feature>
<dbReference type="CDD" id="cd08368">
    <property type="entry name" value="LIM"/>
    <property type="match status" value="1"/>
</dbReference>
<evidence type="ECO:0000256" key="1">
    <source>
        <dbReference type="ARBA" id="ARBA00022723"/>
    </source>
</evidence>
<evidence type="ECO:0000313" key="7">
    <source>
        <dbReference type="Proteomes" id="UP000023152"/>
    </source>
</evidence>
<dbReference type="PROSITE" id="PS50023">
    <property type="entry name" value="LIM_DOMAIN_2"/>
    <property type="match status" value="1"/>
</dbReference>
<organism evidence="6 7">
    <name type="scientific">Reticulomyxa filosa</name>
    <dbReference type="NCBI Taxonomy" id="46433"/>
    <lineage>
        <taxon>Eukaryota</taxon>
        <taxon>Sar</taxon>
        <taxon>Rhizaria</taxon>
        <taxon>Retaria</taxon>
        <taxon>Foraminifera</taxon>
        <taxon>Monothalamids</taxon>
        <taxon>Reticulomyxidae</taxon>
        <taxon>Reticulomyxa</taxon>
    </lineage>
</organism>
<evidence type="ECO:0000256" key="4">
    <source>
        <dbReference type="SAM" id="MobiDB-lite"/>
    </source>
</evidence>
<dbReference type="Pfam" id="PF00412">
    <property type="entry name" value="LIM"/>
    <property type="match status" value="1"/>
</dbReference>
<dbReference type="SMART" id="SM00132">
    <property type="entry name" value="LIM"/>
    <property type="match status" value="1"/>
</dbReference>
<keyword evidence="1 3" id="KW-0479">Metal-binding</keyword>
<dbReference type="AlphaFoldDB" id="X6MQL7"/>
<keyword evidence="2 3" id="KW-0862">Zinc</keyword>
<reference evidence="6 7" key="1">
    <citation type="journal article" date="2013" name="Curr. Biol.">
        <title>The Genome of the Foraminiferan Reticulomyxa filosa.</title>
        <authorList>
            <person name="Glockner G."/>
            <person name="Hulsmann N."/>
            <person name="Schleicher M."/>
            <person name="Noegel A.A."/>
            <person name="Eichinger L."/>
            <person name="Gallinger C."/>
            <person name="Pawlowski J."/>
            <person name="Sierra R."/>
            <person name="Euteneuer U."/>
            <person name="Pillet L."/>
            <person name="Moustafa A."/>
            <person name="Platzer M."/>
            <person name="Groth M."/>
            <person name="Szafranski K."/>
            <person name="Schliwa M."/>
        </authorList>
    </citation>
    <scope>NUCLEOTIDE SEQUENCE [LARGE SCALE GENOMIC DNA]</scope>
</reference>
<accession>X6MQL7</accession>
<name>X6MQL7_RETFI</name>
<dbReference type="PROSITE" id="PS00478">
    <property type="entry name" value="LIM_DOMAIN_1"/>
    <property type="match status" value="1"/>
</dbReference>
<feature type="domain" description="LIM zinc-binding" evidence="5">
    <location>
        <begin position="90"/>
        <end position="154"/>
    </location>
</feature>
<comment type="caution">
    <text evidence="6">The sequence shown here is derived from an EMBL/GenBank/DDBJ whole genome shotgun (WGS) entry which is preliminary data.</text>
</comment>
<keyword evidence="7" id="KW-1185">Reference proteome</keyword>
<evidence type="ECO:0000313" key="6">
    <source>
        <dbReference type="EMBL" id="ETO15360.1"/>
    </source>
</evidence>
<evidence type="ECO:0000259" key="5">
    <source>
        <dbReference type="PROSITE" id="PS50023"/>
    </source>
</evidence>
<dbReference type="GO" id="GO:0046872">
    <property type="term" value="F:metal ion binding"/>
    <property type="evidence" value="ECO:0007669"/>
    <property type="project" value="UniProtKB-KW"/>
</dbReference>